<keyword evidence="1" id="KW-0472">Membrane</keyword>
<dbReference type="EMBL" id="VORT01000003">
    <property type="protein sequence ID" value="TXD74008.1"/>
    <property type="molecule type" value="Genomic_DNA"/>
</dbReference>
<evidence type="ECO:0000313" key="3">
    <source>
        <dbReference type="Proteomes" id="UP000321497"/>
    </source>
</evidence>
<dbReference type="Proteomes" id="UP000321497">
    <property type="component" value="Unassembled WGS sequence"/>
</dbReference>
<feature type="transmembrane region" description="Helical" evidence="1">
    <location>
        <begin position="6"/>
        <end position="28"/>
    </location>
</feature>
<protein>
    <submittedName>
        <fullName evidence="2">Uncharacterized protein</fullName>
    </submittedName>
</protein>
<keyword evidence="3" id="KW-1185">Reference proteome</keyword>
<gene>
    <name evidence="2" type="ORF">ESU54_05925</name>
</gene>
<proteinExistence type="predicted"/>
<comment type="caution">
    <text evidence="2">The sequence shown here is derived from an EMBL/GenBank/DDBJ whole genome shotgun (WGS) entry which is preliminary data.</text>
</comment>
<reference evidence="2 3" key="1">
    <citation type="submission" date="2019-08" db="EMBL/GenBank/DDBJ databases">
        <title>Genome of Aequorivita antarctica SW49 (type strain).</title>
        <authorList>
            <person name="Bowman J.P."/>
        </authorList>
    </citation>
    <scope>NUCLEOTIDE SEQUENCE [LARGE SCALE GENOMIC DNA]</scope>
    <source>
        <strain evidence="2 3">SW49</strain>
    </source>
</reference>
<organism evidence="2 3">
    <name type="scientific">Aequorivita antarctica</name>
    <dbReference type="NCBI Taxonomy" id="153266"/>
    <lineage>
        <taxon>Bacteria</taxon>
        <taxon>Pseudomonadati</taxon>
        <taxon>Bacteroidota</taxon>
        <taxon>Flavobacteriia</taxon>
        <taxon>Flavobacteriales</taxon>
        <taxon>Flavobacteriaceae</taxon>
        <taxon>Aequorivita</taxon>
    </lineage>
</organism>
<keyword evidence="1" id="KW-0812">Transmembrane</keyword>
<dbReference type="AlphaFoldDB" id="A0A5C6Z1T4"/>
<dbReference type="RefSeq" id="WP_146848086.1">
    <property type="nucleotide sequence ID" value="NZ_VORT01000003.1"/>
</dbReference>
<name>A0A5C6Z1T4_9FLAO</name>
<sequence length="196" mass="23253">MENTTIIIQLILSFVLVVSTVIYVRYTIKLVKETQISREINLKPYMILYFESSETDPKSQYLQIKNIGKGPALNVKFEILEDFKIYSKYDRTLESEKYLTRTYSYFPSDYNFSMWAFSFDENYLEKMNSQIGIKCNYEDIFKEKYSETFFLKLGEGFDYTVTTPPNNYVGLISYEIKNLRNDIQQLNSTIKKTQIK</sequence>
<keyword evidence="1" id="KW-1133">Transmembrane helix</keyword>
<evidence type="ECO:0000313" key="2">
    <source>
        <dbReference type="EMBL" id="TXD74008.1"/>
    </source>
</evidence>
<evidence type="ECO:0000256" key="1">
    <source>
        <dbReference type="SAM" id="Phobius"/>
    </source>
</evidence>
<accession>A0A5C6Z1T4</accession>